<gene>
    <name evidence="3" type="ORF">ACFQU8_07760</name>
</gene>
<dbReference type="EMBL" id="JBHTGR010000015">
    <property type="protein sequence ID" value="MFC7747131.1"/>
    <property type="molecule type" value="Genomic_DNA"/>
</dbReference>
<feature type="transmembrane region" description="Helical" evidence="2">
    <location>
        <begin position="114"/>
        <end position="132"/>
    </location>
</feature>
<sequence length="325" mass="36668">MKLIYNEEMKIIIRKSTWAMFAILAVIIIGSGLIEVFLGDHQTAPDDNWQQALQDENQQITKENEEYKKEVENDNRPSTIPPSMDKVDKNNYYLDNDIQPKEYGAWQFVLQNKSLSSLVSLFTIIMAGGIVAQEFKWGTIKLLLIRPVSRSQILLSKFAAVILFALVTALFVIVFSWITGAIMFGIEGFLPEVVLQNNILDTSEGFRQTFIVGDVFADYGYKLINLVMMGTFAFMISAVFRNNTLAIGAAIFLMFTGNTIVTAFNDYDWAKYILFANTDLEQYTVSGSPVIEGMTLGFSITMLIVYFAIFIALSWLVFSKRDVAS</sequence>
<dbReference type="PANTHER" id="PTHR37305:SF1">
    <property type="entry name" value="MEMBRANE PROTEIN"/>
    <property type="match status" value="1"/>
</dbReference>
<name>A0ABW2UVN6_9BACI</name>
<keyword evidence="2" id="KW-0472">Membrane</keyword>
<evidence type="ECO:0000256" key="2">
    <source>
        <dbReference type="SAM" id="Phobius"/>
    </source>
</evidence>
<feature type="coiled-coil region" evidence="1">
    <location>
        <begin position="46"/>
        <end position="73"/>
    </location>
</feature>
<reference evidence="4" key="1">
    <citation type="journal article" date="2019" name="Int. J. Syst. Evol. Microbiol.">
        <title>The Global Catalogue of Microorganisms (GCM) 10K type strain sequencing project: providing services to taxonomists for standard genome sequencing and annotation.</title>
        <authorList>
            <consortium name="The Broad Institute Genomics Platform"/>
            <consortium name="The Broad Institute Genome Sequencing Center for Infectious Disease"/>
            <person name="Wu L."/>
            <person name="Ma J."/>
        </authorList>
    </citation>
    <scope>NUCLEOTIDE SEQUENCE [LARGE SCALE GENOMIC DNA]</scope>
    <source>
        <strain evidence="4">JCM 30234</strain>
    </source>
</reference>
<feature type="transmembrane region" description="Helical" evidence="2">
    <location>
        <begin position="245"/>
        <end position="264"/>
    </location>
</feature>
<evidence type="ECO:0000256" key="1">
    <source>
        <dbReference type="SAM" id="Coils"/>
    </source>
</evidence>
<organism evidence="3 4">
    <name type="scientific">Lentibacillus kimchii</name>
    <dbReference type="NCBI Taxonomy" id="1542911"/>
    <lineage>
        <taxon>Bacteria</taxon>
        <taxon>Bacillati</taxon>
        <taxon>Bacillota</taxon>
        <taxon>Bacilli</taxon>
        <taxon>Bacillales</taxon>
        <taxon>Bacillaceae</taxon>
        <taxon>Lentibacillus</taxon>
    </lineage>
</organism>
<comment type="caution">
    <text evidence="3">The sequence shown here is derived from an EMBL/GenBank/DDBJ whole genome shotgun (WGS) entry which is preliminary data.</text>
</comment>
<evidence type="ECO:0000313" key="3">
    <source>
        <dbReference type="EMBL" id="MFC7747131.1"/>
    </source>
</evidence>
<proteinExistence type="predicted"/>
<protein>
    <submittedName>
        <fullName evidence="3">ABC transporter permease</fullName>
    </submittedName>
</protein>
<keyword evidence="2" id="KW-0812">Transmembrane</keyword>
<feature type="transmembrane region" description="Helical" evidence="2">
    <location>
        <begin position="219"/>
        <end position="240"/>
    </location>
</feature>
<dbReference type="PANTHER" id="PTHR37305">
    <property type="entry name" value="INTEGRAL MEMBRANE PROTEIN-RELATED"/>
    <property type="match status" value="1"/>
</dbReference>
<evidence type="ECO:0000313" key="4">
    <source>
        <dbReference type="Proteomes" id="UP001596620"/>
    </source>
</evidence>
<feature type="transmembrane region" description="Helical" evidence="2">
    <location>
        <begin position="153"/>
        <end position="186"/>
    </location>
</feature>
<dbReference type="Pfam" id="PF12679">
    <property type="entry name" value="ABC2_membrane_2"/>
    <property type="match status" value="1"/>
</dbReference>
<feature type="transmembrane region" description="Helical" evidence="2">
    <location>
        <begin position="21"/>
        <end position="39"/>
    </location>
</feature>
<keyword evidence="2" id="KW-1133">Transmembrane helix</keyword>
<keyword evidence="1" id="KW-0175">Coiled coil</keyword>
<keyword evidence="4" id="KW-1185">Reference proteome</keyword>
<feature type="transmembrane region" description="Helical" evidence="2">
    <location>
        <begin position="296"/>
        <end position="318"/>
    </location>
</feature>
<accession>A0ABW2UVN6</accession>
<dbReference type="Proteomes" id="UP001596620">
    <property type="component" value="Unassembled WGS sequence"/>
</dbReference>
<dbReference type="RefSeq" id="WP_382358651.1">
    <property type="nucleotide sequence ID" value="NZ_JBHTGR010000015.1"/>
</dbReference>